<reference evidence="1" key="1">
    <citation type="journal article" date="2014" name="Nat. Commun.">
        <title>The tobacco genome sequence and its comparison with those of tomato and potato.</title>
        <authorList>
            <person name="Sierro N."/>
            <person name="Battey J.N."/>
            <person name="Ouadi S."/>
            <person name="Bakaher N."/>
            <person name="Bovet L."/>
            <person name="Willig A."/>
            <person name="Goepfert S."/>
            <person name="Peitsch M.C."/>
            <person name="Ivanov N.V."/>
        </authorList>
    </citation>
    <scope>NUCLEOTIDE SEQUENCE [LARGE SCALE GENOMIC DNA]</scope>
</reference>
<protein>
    <submittedName>
        <fullName evidence="2">B3 domain-containing protein REM15 isoform X1</fullName>
    </submittedName>
</protein>
<dbReference type="Proteomes" id="UP000790787">
    <property type="component" value="Chromosome 15"/>
</dbReference>
<keyword evidence="1" id="KW-1185">Reference proteome</keyword>
<accession>A0AC58SP28</accession>
<evidence type="ECO:0000313" key="1">
    <source>
        <dbReference type="Proteomes" id="UP000790787"/>
    </source>
</evidence>
<gene>
    <name evidence="2" type="primary">LOC107759000</name>
</gene>
<organism evidence="1 2">
    <name type="scientific">Nicotiana tabacum</name>
    <name type="common">Common tobacco</name>
    <dbReference type="NCBI Taxonomy" id="4097"/>
    <lineage>
        <taxon>Eukaryota</taxon>
        <taxon>Viridiplantae</taxon>
        <taxon>Streptophyta</taxon>
        <taxon>Embryophyta</taxon>
        <taxon>Tracheophyta</taxon>
        <taxon>Spermatophyta</taxon>
        <taxon>Magnoliopsida</taxon>
        <taxon>eudicotyledons</taxon>
        <taxon>Gunneridae</taxon>
        <taxon>Pentapetalae</taxon>
        <taxon>asterids</taxon>
        <taxon>lamiids</taxon>
        <taxon>Solanales</taxon>
        <taxon>Solanaceae</taxon>
        <taxon>Nicotianoideae</taxon>
        <taxon>Nicotianeae</taxon>
        <taxon>Nicotiana</taxon>
    </lineage>
</organism>
<dbReference type="RefSeq" id="XP_075086729.1">
    <property type="nucleotide sequence ID" value="XM_075230628.1"/>
</dbReference>
<reference evidence="2" key="2">
    <citation type="submission" date="2025-08" db="UniProtKB">
        <authorList>
            <consortium name="RefSeq"/>
        </authorList>
    </citation>
    <scope>IDENTIFICATION</scope>
    <source>
        <tissue evidence="2">Leaf</tissue>
    </source>
</reference>
<evidence type="ECO:0000313" key="2">
    <source>
        <dbReference type="RefSeq" id="XP_075086729.1"/>
    </source>
</evidence>
<name>A0AC58SP28_TOBAC</name>
<sequence>MKVRPVKPQFFKPILPGFKHALKIPKGFLKYLKGHEHEHAVLRRVDKYWLVKVNDYRFKAGWAEFVEENDLQLGDMLVFRYEGNMEFEVMIFDSSHCNREYAEYLQEEEAAATHTFGEASKNFEFEDTNNYASIPSGDRLYQSSPSTSCYLSHSRNTDDVIEIPSPGIKLSDEDSSRAEAATDKHVGHSHFVCTIKPYCLTYGYMYLPQQFANGLSNKKCDLIIRDERQRLWNLKLSSDCNNRVRIGDGWRKFIVDNRLKEGDHIVFEVVTDEETSIWKFHVVTTAETPMRKFQGGHGFEAWKQPLAEIPSPDDVIEIPSPCIKSSDEDFSHAEAATDKHVGHSHFVCTIKPYCLTYGYLYLAQQFANGLSNKKCDLIIRDERQRLWNLKLSSDYKNRVRIGDGWCKFIADNRLKEGDRIVFEVVTDEETSIWKFHAVTNAETPMRKFQANATEKPEPNIMSSYKAFPDVEAAKDMPLSRPDHFISTVKLHHISKCRMHVPKLFARENGLSNRKCTIAIRDSEQRSLEFRLYSSSAGSTFIGGEWRKFCAANFLKEGDRIMFEIFAKGEKPILKFYDLRANASLHPEEAKPNLDAERVSTQGLGIG</sequence>
<proteinExistence type="predicted"/>